<dbReference type="EMBL" id="JAMWDU010000007">
    <property type="protein sequence ID" value="MCP8888915.1"/>
    <property type="molecule type" value="Genomic_DNA"/>
</dbReference>
<comment type="caution">
    <text evidence="5">The sequence shown here is derived from an EMBL/GenBank/DDBJ whole genome shotgun (WGS) entry which is preliminary data.</text>
</comment>
<feature type="domain" description="HTH gntR-type" evidence="4">
    <location>
        <begin position="22"/>
        <end position="90"/>
    </location>
</feature>
<keyword evidence="3" id="KW-0804">Transcription</keyword>
<reference evidence="5" key="1">
    <citation type="submission" date="2022-06" db="EMBL/GenBank/DDBJ databases">
        <title>Devosia sp. XJ19-45 genome assembly.</title>
        <authorList>
            <person name="Li B."/>
            <person name="Cai M."/>
            <person name="Nie G."/>
            <person name="Li W."/>
        </authorList>
    </citation>
    <scope>NUCLEOTIDE SEQUENCE</scope>
    <source>
        <strain evidence="5">XJ19-45</strain>
    </source>
</reference>
<dbReference type="InterPro" id="IPR036390">
    <property type="entry name" value="WH_DNA-bd_sf"/>
</dbReference>
<dbReference type="Pfam" id="PF07729">
    <property type="entry name" value="FCD"/>
    <property type="match status" value="1"/>
</dbReference>
<dbReference type="Gene3D" id="1.10.10.10">
    <property type="entry name" value="Winged helix-like DNA-binding domain superfamily/Winged helix DNA-binding domain"/>
    <property type="match status" value="1"/>
</dbReference>
<protein>
    <submittedName>
        <fullName evidence="5">FCD domain-containing protein</fullName>
    </submittedName>
</protein>
<dbReference type="Gene3D" id="1.20.120.530">
    <property type="entry name" value="GntR ligand-binding domain-like"/>
    <property type="match status" value="1"/>
</dbReference>
<organism evidence="5 6">
    <name type="scientific">Devosia ureilytica</name>
    <dbReference type="NCBI Taxonomy" id="2952754"/>
    <lineage>
        <taxon>Bacteria</taxon>
        <taxon>Pseudomonadati</taxon>
        <taxon>Pseudomonadota</taxon>
        <taxon>Alphaproteobacteria</taxon>
        <taxon>Hyphomicrobiales</taxon>
        <taxon>Devosiaceae</taxon>
        <taxon>Devosia</taxon>
    </lineage>
</organism>
<gene>
    <name evidence="5" type="ORF">NF348_17515</name>
</gene>
<dbReference type="PROSITE" id="PS50949">
    <property type="entry name" value="HTH_GNTR"/>
    <property type="match status" value="1"/>
</dbReference>
<dbReference type="Pfam" id="PF00392">
    <property type="entry name" value="GntR"/>
    <property type="match status" value="1"/>
</dbReference>
<evidence type="ECO:0000256" key="1">
    <source>
        <dbReference type="ARBA" id="ARBA00023015"/>
    </source>
</evidence>
<dbReference type="PRINTS" id="PR00035">
    <property type="entry name" value="HTHGNTR"/>
</dbReference>
<dbReference type="GO" id="GO:0003700">
    <property type="term" value="F:DNA-binding transcription factor activity"/>
    <property type="evidence" value="ECO:0007669"/>
    <property type="project" value="InterPro"/>
</dbReference>
<dbReference type="InterPro" id="IPR000524">
    <property type="entry name" value="Tscrpt_reg_HTH_GntR"/>
</dbReference>
<dbReference type="GO" id="GO:0003677">
    <property type="term" value="F:DNA binding"/>
    <property type="evidence" value="ECO:0007669"/>
    <property type="project" value="UniProtKB-KW"/>
</dbReference>
<dbReference type="SUPFAM" id="SSF48008">
    <property type="entry name" value="GntR ligand-binding domain-like"/>
    <property type="match status" value="1"/>
</dbReference>
<dbReference type="Proteomes" id="UP001060275">
    <property type="component" value="Unassembled WGS sequence"/>
</dbReference>
<dbReference type="SUPFAM" id="SSF46785">
    <property type="entry name" value="Winged helix' DNA-binding domain"/>
    <property type="match status" value="1"/>
</dbReference>
<dbReference type="AlphaFoldDB" id="A0A9Q4AS82"/>
<evidence type="ECO:0000313" key="6">
    <source>
        <dbReference type="Proteomes" id="UP001060275"/>
    </source>
</evidence>
<dbReference type="SMART" id="SM00895">
    <property type="entry name" value="FCD"/>
    <property type="match status" value="1"/>
</dbReference>
<evidence type="ECO:0000256" key="3">
    <source>
        <dbReference type="ARBA" id="ARBA00023163"/>
    </source>
</evidence>
<dbReference type="InterPro" id="IPR011711">
    <property type="entry name" value="GntR_C"/>
</dbReference>
<accession>A0A9Q4AS82</accession>
<keyword evidence="6" id="KW-1185">Reference proteome</keyword>
<dbReference type="PANTHER" id="PTHR43537:SF5">
    <property type="entry name" value="UXU OPERON TRANSCRIPTIONAL REGULATOR"/>
    <property type="match status" value="1"/>
</dbReference>
<proteinExistence type="predicted"/>
<dbReference type="SMART" id="SM00345">
    <property type="entry name" value="HTH_GNTR"/>
    <property type="match status" value="1"/>
</dbReference>
<dbReference type="InterPro" id="IPR036388">
    <property type="entry name" value="WH-like_DNA-bd_sf"/>
</dbReference>
<dbReference type="PANTHER" id="PTHR43537">
    <property type="entry name" value="TRANSCRIPTIONAL REGULATOR, GNTR FAMILY"/>
    <property type="match status" value="1"/>
</dbReference>
<dbReference type="InterPro" id="IPR008920">
    <property type="entry name" value="TF_FadR/GntR_C"/>
</dbReference>
<evidence type="ECO:0000259" key="4">
    <source>
        <dbReference type="PROSITE" id="PS50949"/>
    </source>
</evidence>
<evidence type="ECO:0000256" key="2">
    <source>
        <dbReference type="ARBA" id="ARBA00023125"/>
    </source>
</evidence>
<keyword evidence="2" id="KW-0238">DNA-binding</keyword>
<dbReference type="CDD" id="cd07377">
    <property type="entry name" value="WHTH_GntR"/>
    <property type="match status" value="1"/>
</dbReference>
<dbReference type="RefSeq" id="WP_254675880.1">
    <property type="nucleotide sequence ID" value="NZ_JAMWDU010000007.1"/>
</dbReference>
<evidence type="ECO:0000313" key="5">
    <source>
        <dbReference type="EMBL" id="MCP8888915.1"/>
    </source>
</evidence>
<name>A0A9Q4AS82_9HYPH</name>
<keyword evidence="1" id="KW-0805">Transcription regulation</keyword>
<sequence length="250" mass="28210">MSAKRLSGAAVDLAAPRGSPAPSAVDAMVTNIRGLISDGGLQVGDSLPTEKELCERFDAGRNTVREAMRILKAYGIVSVRPKVGATLVDDRMERALDLFSFNTLDISRRTFNDIQGFRKLIEVGTVDTLFDKVQPSDIAALREINDKLRAAQSIAEASEQDFRFHLCLVSILENRAVRDVYRIMKPVIIRIMERAKQLRDFNEDTFQQHAAIVDALEQHDRIHYQYALVSHLELGLWAFEEETRPEQHAF</sequence>